<dbReference type="GO" id="GO:0004582">
    <property type="term" value="F:dolichyl-phosphate beta-D-mannosyltransferase activity"/>
    <property type="evidence" value="ECO:0007669"/>
    <property type="project" value="InterPro"/>
</dbReference>
<reference evidence="5" key="1">
    <citation type="submission" date="2020-05" db="EMBL/GenBank/DDBJ databases">
        <authorList>
            <person name="Chiriac C."/>
            <person name="Salcher M."/>
            <person name="Ghai R."/>
            <person name="Kavagutti S V."/>
        </authorList>
    </citation>
    <scope>NUCLEOTIDE SEQUENCE</scope>
</reference>
<dbReference type="CDD" id="cd06442">
    <property type="entry name" value="DPM1_like"/>
    <property type="match status" value="1"/>
</dbReference>
<comment type="similarity">
    <text evidence="1">Belongs to the glycosyltransferase 2 family.</text>
</comment>
<protein>
    <submittedName>
        <fullName evidence="5">Unannotated protein</fullName>
    </submittedName>
</protein>
<dbReference type="PANTHER" id="PTHR43398:SF1">
    <property type="entry name" value="DOLICHOL-PHOSPHATE MANNOSYLTRANSFERASE SUBUNIT 1"/>
    <property type="match status" value="1"/>
</dbReference>
<dbReference type="Pfam" id="PF00535">
    <property type="entry name" value="Glycos_transf_2"/>
    <property type="match status" value="1"/>
</dbReference>
<dbReference type="Gene3D" id="3.90.550.10">
    <property type="entry name" value="Spore Coat Polysaccharide Biosynthesis Protein SpsA, Chain A"/>
    <property type="match status" value="1"/>
</dbReference>
<evidence type="ECO:0000259" key="4">
    <source>
        <dbReference type="Pfam" id="PF00535"/>
    </source>
</evidence>
<dbReference type="GO" id="GO:0009247">
    <property type="term" value="P:glycolipid biosynthetic process"/>
    <property type="evidence" value="ECO:0007669"/>
    <property type="project" value="TreeGrafter"/>
</dbReference>
<dbReference type="EMBL" id="CAEZTV010000010">
    <property type="protein sequence ID" value="CAB4574330.1"/>
    <property type="molecule type" value="Genomic_DNA"/>
</dbReference>
<evidence type="ECO:0000256" key="1">
    <source>
        <dbReference type="ARBA" id="ARBA00006739"/>
    </source>
</evidence>
<evidence type="ECO:0000313" key="5">
    <source>
        <dbReference type="EMBL" id="CAB4574330.1"/>
    </source>
</evidence>
<dbReference type="PANTHER" id="PTHR43398">
    <property type="entry name" value="DOLICHOL-PHOSPHATE MANNOSYLTRANSFERASE SUBUNIT 1"/>
    <property type="match status" value="1"/>
</dbReference>
<proteinExistence type="inferred from homology"/>
<accession>A0A6J6ECV7</accession>
<name>A0A6J6ECV7_9ZZZZ</name>
<keyword evidence="2" id="KW-0328">Glycosyltransferase</keyword>
<dbReference type="GO" id="GO:0016020">
    <property type="term" value="C:membrane"/>
    <property type="evidence" value="ECO:0007669"/>
    <property type="project" value="GOC"/>
</dbReference>
<organism evidence="5">
    <name type="scientific">freshwater metagenome</name>
    <dbReference type="NCBI Taxonomy" id="449393"/>
    <lineage>
        <taxon>unclassified sequences</taxon>
        <taxon>metagenomes</taxon>
        <taxon>ecological metagenomes</taxon>
    </lineage>
</organism>
<dbReference type="InterPro" id="IPR039528">
    <property type="entry name" value="DPM1-like"/>
</dbReference>
<dbReference type="InterPro" id="IPR029044">
    <property type="entry name" value="Nucleotide-diphossugar_trans"/>
</dbReference>
<gene>
    <name evidence="5" type="ORF">UFOPK1747_00164</name>
</gene>
<keyword evidence="3" id="KW-0808">Transferase</keyword>
<dbReference type="InterPro" id="IPR001173">
    <property type="entry name" value="Glyco_trans_2-like"/>
</dbReference>
<sequence>MNKILVLVPTYNEAESIKNLLIRLDQTCLTFTENEIDVLIIDDKSPDGTADIAKSLDIKRLSILRRDSKNGLGPAYIAGFKYGLEKGYDFFVEMDADLSHQPEELGALFKMISAQNFVIGTRWMPGGSVVNWPKKRQFISKMGTRYASFALGLPFRDLTSGYRVIPKSFLNMINLDLIETKGYGFQIEMAMLANKLGFSIKEVPITFVERENGLSKMSLAIVWEAWFMVTFWGLRRLILRR</sequence>
<dbReference type="FunFam" id="3.90.550.10:FF:000122">
    <property type="entry name" value="Dolichol-phosphate mannosyltransferase subunit 1"/>
    <property type="match status" value="1"/>
</dbReference>
<feature type="domain" description="Glycosyltransferase 2-like" evidence="4">
    <location>
        <begin position="6"/>
        <end position="170"/>
    </location>
</feature>
<evidence type="ECO:0000256" key="2">
    <source>
        <dbReference type="ARBA" id="ARBA00022676"/>
    </source>
</evidence>
<dbReference type="AlphaFoldDB" id="A0A6J6ECV7"/>
<evidence type="ECO:0000256" key="3">
    <source>
        <dbReference type="ARBA" id="ARBA00022679"/>
    </source>
</evidence>
<dbReference type="SUPFAM" id="SSF53448">
    <property type="entry name" value="Nucleotide-diphospho-sugar transferases"/>
    <property type="match status" value="1"/>
</dbReference>